<dbReference type="RefSeq" id="WP_380044011.1">
    <property type="nucleotide sequence ID" value="NZ_JBHLTC010000005.1"/>
</dbReference>
<dbReference type="EMBL" id="JBHLTC010000005">
    <property type="protein sequence ID" value="MFC0623309.1"/>
    <property type="molecule type" value="Genomic_DNA"/>
</dbReference>
<feature type="transmembrane region" description="Helical" evidence="1">
    <location>
        <begin position="117"/>
        <end position="135"/>
    </location>
</feature>
<reference evidence="2 3" key="1">
    <citation type="submission" date="2024-09" db="EMBL/GenBank/DDBJ databases">
        <authorList>
            <person name="Sun Q."/>
            <person name="Mori K."/>
        </authorList>
    </citation>
    <scope>NUCLEOTIDE SEQUENCE [LARGE SCALE GENOMIC DNA]</scope>
    <source>
        <strain evidence="2 3">CGMCC 1.15906</strain>
    </source>
</reference>
<feature type="transmembrane region" description="Helical" evidence="1">
    <location>
        <begin position="14"/>
        <end position="31"/>
    </location>
</feature>
<organism evidence="2 3">
    <name type="scientific">Kribbella deserti</name>
    <dbReference type="NCBI Taxonomy" id="1926257"/>
    <lineage>
        <taxon>Bacteria</taxon>
        <taxon>Bacillati</taxon>
        <taxon>Actinomycetota</taxon>
        <taxon>Actinomycetes</taxon>
        <taxon>Propionibacteriales</taxon>
        <taxon>Kribbellaceae</taxon>
        <taxon>Kribbella</taxon>
    </lineage>
</organism>
<feature type="transmembrane region" description="Helical" evidence="1">
    <location>
        <begin position="51"/>
        <end position="75"/>
    </location>
</feature>
<keyword evidence="1" id="KW-1133">Transmembrane helix</keyword>
<gene>
    <name evidence="2" type="ORF">ACFFGN_04500</name>
</gene>
<proteinExistence type="predicted"/>
<evidence type="ECO:0000313" key="2">
    <source>
        <dbReference type="EMBL" id="MFC0623309.1"/>
    </source>
</evidence>
<name>A0ABV6QF92_9ACTN</name>
<keyword evidence="1" id="KW-0812">Transmembrane</keyword>
<accession>A0ABV6QF92</accession>
<sequence>MTGARSKGRFVQELALWIGGANLTLGVFGFVPGLTLNFDELRFFGAESKALIIGVFRTSILLNSVHLILGVWAIIAAKEERRSREYLVVSGVIYLGMYFLGDSSLANLVALNAAARWLHLVLAGLTITAVVVSIGQHHRVPGRRR</sequence>
<evidence type="ECO:0000256" key="1">
    <source>
        <dbReference type="SAM" id="Phobius"/>
    </source>
</evidence>
<comment type="caution">
    <text evidence="2">The sequence shown here is derived from an EMBL/GenBank/DDBJ whole genome shotgun (WGS) entry which is preliminary data.</text>
</comment>
<dbReference type="Proteomes" id="UP001589890">
    <property type="component" value="Unassembled WGS sequence"/>
</dbReference>
<protein>
    <submittedName>
        <fullName evidence="2">DUF4383 domain-containing protein</fullName>
    </submittedName>
</protein>
<keyword evidence="3" id="KW-1185">Reference proteome</keyword>
<keyword evidence="1" id="KW-0472">Membrane</keyword>
<dbReference type="Pfam" id="PF14325">
    <property type="entry name" value="DUF4383"/>
    <property type="match status" value="1"/>
</dbReference>
<feature type="transmembrane region" description="Helical" evidence="1">
    <location>
        <begin position="87"/>
        <end position="111"/>
    </location>
</feature>
<evidence type="ECO:0000313" key="3">
    <source>
        <dbReference type="Proteomes" id="UP001589890"/>
    </source>
</evidence>